<dbReference type="InterPro" id="IPR031107">
    <property type="entry name" value="Small_HSP"/>
</dbReference>
<dbReference type="PANTHER" id="PTHR11527">
    <property type="entry name" value="HEAT-SHOCK PROTEIN 20 FAMILY MEMBER"/>
    <property type="match status" value="1"/>
</dbReference>
<proteinExistence type="inferred from homology"/>
<sequence length="147" mass="16351">MLLTSIDPFVQEFERQFDRAVRQAGLTGRGEGAGMAMDGIRRADDVVLRFDLPGVDPGSIEVTVDRGVLSVTARREEEYGEGERVFVRERTMGSFTRRVYLSEHLDADAIEAAYNNGVLAVRIPVLERARPRKVAVQQSGEQKAIKS</sequence>
<reference evidence="5" key="1">
    <citation type="journal article" date="2019" name="Int. J. Syst. Evol. Microbiol.">
        <title>The Global Catalogue of Microorganisms (GCM) 10K type strain sequencing project: providing services to taxonomists for standard genome sequencing and annotation.</title>
        <authorList>
            <consortium name="The Broad Institute Genomics Platform"/>
            <consortium name="The Broad Institute Genome Sequencing Center for Infectious Disease"/>
            <person name="Wu L."/>
            <person name="Ma J."/>
        </authorList>
    </citation>
    <scope>NUCLEOTIDE SEQUENCE [LARGE SCALE GENOMIC DNA]</scope>
    <source>
        <strain evidence="5">JCM 3369</strain>
    </source>
</reference>
<dbReference type="RefSeq" id="WP_160822807.1">
    <property type="nucleotide sequence ID" value="NZ_JBHSXE010000001.1"/>
</dbReference>
<accession>A0ABW2CL72</accession>
<evidence type="ECO:0000313" key="4">
    <source>
        <dbReference type="EMBL" id="MFC6881391.1"/>
    </source>
</evidence>
<dbReference type="PROSITE" id="PS01031">
    <property type="entry name" value="SHSP"/>
    <property type="match status" value="1"/>
</dbReference>
<keyword evidence="5" id="KW-1185">Reference proteome</keyword>
<evidence type="ECO:0000259" key="3">
    <source>
        <dbReference type="PROSITE" id="PS01031"/>
    </source>
</evidence>
<dbReference type="Proteomes" id="UP001596380">
    <property type="component" value="Unassembled WGS sequence"/>
</dbReference>
<name>A0ABW2CL72_9ACTN</name>
<dbReference type="EMBL" id="JBHSXS010000008">
    <property type="protein sequence ID" value="MFC6881391.1"/>
    <property type="molecule type" value="Genomic_DNA"/>
</dbReference>
<dbReference type="Pfam" id="PF00011">
    <property type="entry name" value="HSP20"/>
    <property type="match status" value="1"/>
</dbReference>
<comment type="similarity">
    <text evidence="1 2">Belongs to the small heat shock protein (HSP20) family.</text>
</comment>
<dbReference type="Gene3D" id="2.60.40.790">
    <property type="match status" value="1"/>
</dbReference>
<comment type="caution">
    <text evidence="4">The sequence shown here is derived from an EMBL/GenBank/DDBJ whole genome shotgun (WGS) entry which is preliminary data.</text>
</comment>
<organism evidence="4 5">
    <name type="scientific">Actinomadura yumaensis</name>
    <dbReference type="NCBI Taxonomy" id="111807"/>
    <lineage>
        <taxon>Bacteria</taxon>
        <taxon>Bacillati</taxon>
        <taxon>Actinomycetota</taxon>
        <taxon>Actinomycetes</taxon>
        <taxon>Streptosporangiales</taxon>
        <taxon>Thermomonosporaceae</taxon>
        <taxon>Actinomadura</taxon>
    </lineage>
</organism>
<dbReference type="SUPFAM" id="SSF49764">
    <property type="entry name" value="HSP20-like chaperones"/>
    <property type="match status" value="1"/>
</dbReference>
<evidence type="ECO:0000256" key="2">
    <source>
        <dbReference type="RuleBase" id="RU003616"/>
    </source>
</evidence>
<gene>
    <name evidence="4" type="ORF">ACFQKB_16600</name>
</gene>
<dbReference type="InterPro" id="IPR008978">
    <property type="entry name" value="HSP20-like_chaperone"/>
</dbReference>
<dbReference type="InterPro" id="IPR002068">
    <property type="entry name" value="A-crystallin/Hsp20_dom"/>
</dbReference>
<protein>
    <submittedName>
        <fullName evidence="4">Hsp20/alpha crystallin family protein</fullName>
    </submittedName>
</protein>
<feature type="domain" description="SHSP" evidence="3">
    <location>
        <begin position="28"/>
        <end position="139"/>
    </location>
</feature>
<evidence type="ECO:0000313" key="5">
    <source>
        <dbReference type="Proteomes" id="UP001596380"/>
    </source>
</evidence>
<dbReference type="CDD" id="cd06464">
    <property type="entry name" value="ACD_sHsps-like"/>
    <property type="match status" value="1"/>
</dbReference>
<evidence type="ECO:0000256" key="1">
    <source>
        <dbReference type="PROSITE-ProRule" id="PRU00285"/>
    </source>
</evidence>